<proteinExistence type="predicted"/>
<evidence type="ECO:0000313" key="1">
    <source>
        <dbReference type="EMBL" id="KAK3686380.1"/>
    </source>
</evidence>
<protein>
    <submittedName>
        <fullName evidence="1">Uncharacterized protein</fullName>
    </submittedName>
</protein>
<keyword evidence="2" id="KW-1185">Reference proteome</keyword>
<dbReference type="Proteomes" id="UP001281147">
    <property type="component" value="Unassembled WGS sequence"/>
</dbReference>
<sequence length="398" mass="44025">MADQVKQQLQRATKAVAEEAKPDYAPKPYNFKAPGRLGDPMLEPKDDPRVNSKLLEAVTPLGMHKFSATTESFMKLNADSSLDEIAKPIVEFETGISAIYNGAVPLDIPSDKDEIKIEQTEQTIKGGDGQDMKVYIYHPANQGDGKLPSIVYLHGGGMVINTTFNPVHDRWCRSMAANGAVVVMPDFRNAYTKEGYNHYPKGLNDCAAAVKWTSANRDSLKIRNIVIQGESGGGNLSCAVALKANREGWVGEIAGVFASVPYISNLWGSTEERKLKEFPSMIENHGYFLNSHVNAFMGYFYTPNEEDAVDPLAWPYHATLEDMKGLPPHVVVMDELDPLRDEGINYHRRLVRAGVESKGSVNLGVFHGSALLFRKALPELHRGVARDVVAFTREVYEL</sequence>
<gene>
    <name evidence="1" type="ORF">LTR37_019890</name>
</gene>
<dbReference type="EMBL" id="JAUTXU010000323">
    <property type="protein sequence ID" value="KAK3686380.1"/>
    <property type="molecule type" value="Genomic_DNA"/>
</dbReference>
<name>A0ACC3MEQ8_9PEZI</name>
<comment type="caution">
    <text evidence="1">The sequence shown here is derived from an EMBL/GenBank/DDBJ whole genome shotgun (WGS) entry which is preliminary data.</text>
</comment>
<accession>A0ACC3MEQ8</accession>
<reference evidence="1" key="1">
    <citation type="submission" date="2023-07" db="EMBL/GenBank/DDBJ databases">
        <title>Black Yeasts Isolated from many extreme environments.</title>
        <authorList>
            <person name="Coleine C."/>
            <person name="Stajich J.E."/>
            <person name="Selbmann L."/>
        </authorList>
    </citation>
    <scope>NUCLEOTIDE SEQUENCE</scope>
    <source>
        <strain evidence="1">CCFEE 5714</strain>
    </source>
</reference>
<organism evidence="1 2">
    <name type="scientific">Vermiconidia calcicola</name>
    <dbReference type="NCBI Taxonomy" id="1690605"/>
    <lineage>
        <taxon>Eukaryota</taxon>
        <taxon>Fungi</taxon>
        <taxon>Dikarya</taxon>
        <taxon>Ascomycota</taxon>
        <taxon>Pezizomycotina</taxon>
        <taxon>Dothideomycetes</taxon>
        <taxon>Dothideomycetidae</taxon>
        <taxon>Mycosphaerellales</taxon>
        <taxon>Extremaceae</taxon>
        <taxon>Vermiconidia</taxon>
    </lineage>
</organism>
<evidence type="ECO:0000313" key="2">
    <source>
        <dbReference type="Proteomes" id="UP001281147"/>
    </source>
</evidence>